<dbReference type="Pfam" id="PF07980">
    <property type="entry name" value="SusD_RagB"/>
    <property type="match status" value="1"/>
</dbReference>
<feature type="domain" description="RagB/SusD" evidence="7">
    <location>
        <begin position="383"/>
        <end position="491"/>
    </location>
</feature>
<comment type="caution">
    <text evidence="9">The sequence shown here is derived from an EMBL/GenBank/DDBJ whole genome shotgun (WGS) entry which is preliminary data.</text>
</comment>
<keyword evidence="4" id="KW-0472">Membrane</keyword>
<evidence type="ECO:0000256" key="6">
    <source>
        <dbReference type="SAM" id="SignalP"/>
    </source>
</evidence>
<keyword evidence="3 6" id="KW-0732">Signal</keyword>
<evidence type="ECO:0000256" key="5">
    <source>
        <dbReference type="ARBA" id="ARBA00023237"/>
    </source>
</evidence>
<accession>A0A9D9I6A5</accession>
<proteinExistence type="inferred from homology"/>
<dbReference type="AlphaFoldDB" id="A0A9D9I6A5"/>
<evidence type="ECO:0000313" key="10">
    <source>
        <dbReference type="Proteomes" id="UP000823660"/>
    </source>
</evidence>
<evidence type="ECO:0000256" key="2">
    <source>
        <dbReference type="ARBA" id="ARBA00006275"/>
    </source>
</evidence>
<feature type="domain" description="SusD-like N-terminal" evidence="8">
    <location>
        <begin position="23"/>
        <end position="228"/>
    </location>
</feature>
<organism evidence="9 10">
    <name type="scientific">Candidatus Cryptobacteroides faecipullorum</name>
    <dbReference type="NCBI Taxonomy" id="2840764"/>
    <lineage>
        <taxon>Bacteria</taxon>
        <taxon>Pseudomonadati</taxon>
        <taxon>Bacteroidota</taxon>
        <taxon>Bacteroidia</taxon>
        <taxon>Bacteroidales</taxon>
        <taxon>Candidatus Cryptobacteroides</taxon>
    </lineage>
</organism>
<protein>
    <submittedName>
        <fullName evidence="9">RagB/SusD family nutrient uptake outer membrane protein</fullName>
    </submittedName>
</protein>
<keyword evidence="5" id="KW-0998">Cell outer membrane</keyword>
<name>A0A9D9I6A5_9BACT</name>
<dbReference type="EMBL" id="JADIMH010000010">
    <property type="protein sequence ID" value="MBO8466482.1"/>
    <property type="molecule type" value="Genomic_DNA"/>
</dbReference>
<evidence type="ECO:0000259" key="8">
    <source>
        <dbReference type="Pfam" id="PF14322"/>
    </source>
</evidence>
<comment type="similarity">
    <text evidence="2">Belongs to the SusD family.</text>
</comment>
<comment type="subcellular location">
    <subcellularLocation>
        <location evidence="1">Cell outer membrane</location>
    </subcellularLocation>
</comment>
<dbReference type="Proteomes" id="UP000823660">
    <property type="component" value="Unassembled WGS sequence"/>
</dbReference>
<dbReference type="SUPFAM" id="SSF48452">
    <property type="entry name" value="TPR-like"/>
    <property type="match status" value="1"/>
</dbReference>
<evidence type="ECO:0000256" key="3">
    <source>
        <dbReference type="ARBA" id="ARBA00022729"/>
    </source>
</evidence>
<reference evidence="9" key="1">
    <citation type="submission" date="2020-10" db="EMBL/GenBank/DDBJ databases">
        <authorList>
            <person name="Gilroy R."/>
        </authorList>
    </citation>
    <scope>NUCLEOTIDE SEQUENCE</scope>
    <source>
        <strain evidence="9">B1-15692</strain>
    </source>
</reference>
<evidence type="ECO:0000256" key="4">
    <source>
        <dbReference type="ARBA" id="ARBA00023136"/>
    </source>
</evidence>
<sequence length="537" mass="60658">MRKKYLITIPALAAMLTCTSCNDWLDVMPDNRAEIDSSEKVYKLLVSAYPEISHVYCTELYSDNTDDFGASNPYSDRLIEQIYSWAEVTETGNEAPQGVWEACYSAITNANQALVAINDLESKGTEGLEAARGEALLCRAYNHFILAGLFCEGYDPDTAGEKLGIPYMEAPETELNPKYERGTLEHVYDMIDKDLQEGLPLVNDAVYSIPKYHFNQKAAYTFASRFYLFKGDWDKAIQYATTALGTSPTENLRDYATLASLPKDEDVVPVQYNSTNAKNNFLVQATYSELGVLYGPYYAYKRHNQGNLLMQTEVMNLAPWGGYQPSVSSYTYGNMYKLTPYVYVATNLDMTMLPRCPYLFEYTDPVQGIGFARTSTVPLTAEEALLNRAEAYIMKEDYANALADINLWTNNTLNPSRCEIVTLTEDSIREWADGLEYYTAEAPTPKKHLHPLVAEVEEGSVKEAFVHCILYMRRVEFLQCGMRWFDVKRYGIEIYRRTLGTALDVVSVDDVMTVDDPRRAMQLPSDVITAGMTPNPR</sequence>
<dbReference type="Pfam" id="PF14322">
    <property type="entry name" value="SusD-like_3"/>
    <property type="match status" value="1"/>
</dbReference>
<dbReference type="Gene3D" id="1.25.40.390">
    <property type="match status" value="1"/>
</dbReference>
<evidence type="ECO:0000256" key="1">
    <source>
        <dbReference type="ARBA" id="ARBA00004442"/>
    </source>
</evidence>
<dbReference type="InterPro" id="IPR012944">
    <property type="entry name" value="SusD_RagB_dom"/>
</dbReference>
<evidence type="ECO:0000259" key="7">
    <source>
        <dbReference type="Pfam" id="PF07980"/>
    </source>
</evidence>
<dbReference type="InterPro" id="IPR011990">
    <property type="entry name" value="TPR-like_helical_dom_sf"/>
</dbReference>
<dbReference type="GO" id="GO:0009279">
    <property type="term" value="C:cell outer membrane"/>
    <property type="evidence" value="ECO:0007669"/>
    <property type="project" value="UniProtKB-SubCell"/>
</dbReference>
<feature type="chain" id="PRO_5039066919" evidence="6">
    <location>
        <begin position="23"/>
        <end position="537"/>
    </location>
</feature>
<gene>
    <name evidence="9" type="ORF">IAB99_01795</name>
</gene>
<feature type="signal peptide" evidence="6">
    <location>
        <begin position="1"/>
        <end position="22"/>
    </location>
</feature>
<reference evidence="9" key="2">
    <citation type="journal article" date="2021" name="PeerJ">
        <title>Extensive microbial diversity within the chicken gut microbiome revealed by metagenomics and culture.</title>
        <authorList>
            <person name="Gilroy R."/>
            <person name="Ravi A."/>
            <person name="Getino M."/>
            <person name="Pursley I."/>
            <person name="Horton D.L."/>
            <person name="Alikhan N.F."/>
            <person name="Baker D."/>
            <person name="Gharbi K."/>
            <person name="Hall N."/>
            <person name="Watson M."/>
            <person name="Adriaenssens E.M."/>
            <person name="Foster-Nyarko E."/>
            <person name="Jarju S."/>
            <person name="Secka A."/>
            <person name="Antonio M."/>
            <person name="Oren A."/>
            <person name="Chaudhuri R.R."/>
            <person name="La Ragione R."/>
            <person name="Hildebrand F."/>
            <person name="Pallen M.J."/>
        </authorList>
    </citation>
    <scope>NUCLEOTIDE SEQUENCE</scope>
    <source>
        <strain evidence="9">B1-15692</strain>
    </source>
</reference>
<dbReference type="InterPro" id="IPR033985">
    <property type="entry name" value="SusD-like_N"/>
</dbReference>
<evidence type="ECO:0000313" key="9">
    <source>
        <dbReference type="EMBL" id="MBO8466482.1"/>
    </source>
</evidence>